<sequence length="47" mass="5159">MYQSGNGSGAARQIGAHVNRIQDVMNLDRIIEEAKISCHSEECEPSL</sequence>
<evidence type="ECO:0000313" key="2">
    <source>
        <dbReference type="Proteomes" id="UP000003179"/>
    </source>
</evidence>
<gene>
    <name evidence="1" type="ORF">HMPREF9607_01571</name>
</gene>
<name>A0ABP2K5L2_9ACTN</name>
<keyword evidence="2" id="KW-1185">Reference proteome</keyword>
<organism evidence="1 2">
    <name type="scientific">Cutibacterium modestum HL044PA1</name>
    <dbReference type="NCBI Taxonomy" id="765109"/>
    <lineage>
        <taxon>Bacteria</taxon>
        <taxon>Bacillati</taxon>
        <taxon>Actinomycetota</taxon>
        <taxon>Actinomycetes</taxon>
        <taxon>Propionibacteriales</taxon>
        <taxon>Propionibacteriaceae</taxon>
        <taxon>Cutibacterium</taxon>
        <taxon>Cutibacterium modestum</taxon>
    </lineage>
</organism>
<evidence type="ECO:0000313" key="1">
    <source>
        <dbReference type="EMBL" id="EFS92230.1"/>
    </source>
</evidence>
<protein>
    <submittedName>
        <fullName evidence="1">Uncharacterized protein</fullName>
    </submittedName>
</protein>
<comment type="caution">
    <text evidence="1">The sequence shown here is derived from an EMBL/GenBank/DDBJ whole genome shotgun (WGS) entry which is preliminary data.</text>
</comment>
<dbReference type="EMBL" id="ADZU01000027">
    <property type="protein sequence ID" value="EFS92230.1"/>
    <property type="molecule type" value="Genomic_DNA"/>
</dbReference>
<accession>A0ABP2K5L2</accession>
<proteinExistence type="predicted"/>
<dbReference type="Proteomes" id="UP000003179">
    <property type="component" value="Unassembled WGS sequence"/>
</dbReference>
<reference evidence="1" key="1">
    <citation type="submission" date="2010-08" db="EMBL/GenBank/DDBJ databases">
        <authorList>
            <person name="Weinstock G."/>
            <person name="Sodergren E."/>
            <person name="Clifton S."/>
            <person name="Fulton L."/>
            <person name="Fulton B."/>
            <person name="Courtney L."/>
            <person name="Fronick C."/>
            <person name="Harrison M."/>
            <person name="Strong C."/>
            <person name="Farmer C."/>
            <person name="Delahaunty K."/>
            <person name="Markovic C."/>
            <person name="Hall O."/>
            <person name="Minx P."/>
            <person name="Tomlinson C."/>
            <person name="Mitreva M."/>
            <person name="Hou S."/>
            <person name="Chen J."/>
            <person name="Wollam A."/>
            <person name="Pepin K.H."/>
            <person name="Johnson M."/>
            <person name="Bhonagiri V."/>
            <person name="Zhang X."/>
            <person name="Suruliraj S."/>
            <person name="Warren W."/>
            <person name="Chinwalla A."/>
            <person name="Mardis E.R."/>
            <person name="Wilson R.K."/>
        </authorList>
    </citation>
    <scope>NUCLEOTIDE SEQUENCE [LARGE SCALE GENOMIC DNA]</scope>
    <source>
        <strain evidence="1">HL044PA1</strain>
    </source>
</reference>